<comment type="caution">
    <text evidence="1">The sequence shown here is derived from an EMBL/GenBank/DDBJ whole genome shotgun (WGS) entry which is preliminary data.</text>
</comment>
<dbReference type="Proteomes" id="UP001597353">
    <property type="component" value="Unassembled WGS sequence"/>
</dbReference>
<evidence type="ECO:0000313" key="1">
    <source>
        <dbReference type="EMBL" id="MFD1913998.1"/>
    </source>
</evidence>
<organism evidence="1 2">
    <name type="scientific">Halodurantibacterium flavum</name>
    <dbReference type="NCBI Taxonomy" id="1382802"/>
    <lineage>
        <taxon>Bacteria</taxon>
        <taxon>Pseudomonadati</taxon>
        <taxon>Pseudomonadota</taxon>
        <taxon>Alphaproteobacteria</taxon>
        <taxon>Rhodobacterales</taxon>
        <taxon>Paracoccaceae</taxon>
        <taxon>Halodurantibacterium</taxon>
    </lineage>
</organism>
<dbReference type="EMBL" id="JBHUGH010000029">
    <property type="protein sequence ID" value="MFD1913998.1"/>
    <property type="molecule type" value="Genomic_DNA"/>
</dbReference>
<proteinExistence type="predicted"/>
<evidence type="ECO:0008006" key="3">
    <source>
        <dbReference type="Google" id="ProtNLM"/>
    </source>
</evidence>
<sequence>MEWTACGRDFIEADVIRWQEPVWKPQRRAAAGRKSRKPPVRIGQRIIIGQVVKIDKAGWAHVEVADCQVAPSSDWWKPITGYGKGELIRRQCAKIGQGRVDRLLWSDEGARAAIVSRSRFIGA</sequence>
<keyword evidence="2" id="KW-1185">Reference proteome</keyword>
<dbReference type="RefSeq" id="WP_390264804.1">
    <property type="nucleotide sequence ID" value="NZ_JBHUGH010000029.1"/>
</dbReference>
<gene>
    <name evidence="1" type="ORF">ACFSGJ_17475</name>
</gene>
<reference evidence="2" key="1">
    <citation type="journal article" date="2019" name="Int. J. Syst. Evol. Microbiol.">
        <title>The Global Catalogue of Microorganisms (GCM) 10K type strain sequencing project: providing services to taxonomists for standard genome sequencing and annotation.</title>
        <authorList>
            <consortium name="The Broad Institute Genomics Platform"/>
            <consortium name="The Broad Institute Genome Sequencing Center for Infectious Disease"/>
            <person name="Wu L."/>
            <person name="Ma J."/>
        </authorList>
    </citation>
    <scope>NUCLEOTIDE SEQUENCE [LARGE SCALE GENOMIC DNA]</scope>
    <source>
        <strain evidence="2">CGMCC 4.7242</strain>
    </source>
</reference>
<evidence type="ECO:0000313" key="2">
    <source>
        <dbReference type="Proteomes" id="UP001597353"/>
    </source>
</evidence>
<name>A0ABW4SA92_9RHOB</name>
<protein>
    <recommendedName>
        <fullName evidence="3">ASCH domain-containing protein</fullName>
    </recommendedName>
</protein>
<accession>A0ABW4SA92</accession>